<accession>A0A0W8FY08</accession>
<dbReference type="Pfam" id="PF07228">
    <property type="entry name" value="SpoIIE"/>
    <property type="match status" value="1"/>
</dbReference>
<keyword evidence="1" id="KW-0378">Hydrolase</keyword>
<evidence type="ECO:0000256" key="2">
    <source>
        <dbReference type="SAM" id="Coils"/>
    </source>
</evidence>
<evidence type="ECO:0000256" key="1">
    <source>
        <dbReference type="ARBA" id="ARBA00022801"/>
    </source>
</evidence>
<keyword evidence="3" id="KW-0812">Transmembrane</keyword>
<keyword evidence="5" id="KW-0808">Transferase</keyword>
<gene>
    <name evidence="5" type="ORF">ASZ90_004463</name>
</gene>
<dbReference type="Pfam" id="PF07495">
    <property type="entry name" value="Y_Y_Y"/>
    <property type="match status" value="1"/>
</dbReference>
<organism evidence="5">
    <name type="scientific">hydrocarbon metagenome</name>
    <dbReference type="NCBI Taxonomy" id="938273"/>
    <lineage>
        <taxon>unclassified sequences</taxon>
        <taxon>metagenomes</taxon>
        <taxon>ecological metagenomes</taxon>
    </lineage>
</organism>
<feature type="coiled-coil region" evidence="2">
    <location>
        <begin position="271"/>
        <end position="305"/>
    </location>
</feature>
<dbReference type="Gene3D" id="2.130.10.10">
    <property type="entry name" value="YVTN repeat-like/Quinoprotein amine dehydrogenase"/>
    <property type="match status" value="1"/>
</dbReference>
<dbReference type="PANTHER" id="PTHR43156">
    <property type="entry name" value="STAGE II SPORULATION PROTEIN E-RELATED"/>
    <property type="match status" value="1"/>
</dbReference>
<dbReference type="InterPro" id="IPR015943">
    <property type="entry name" value="WD40/YVTN_repeat-like_dom_sf"/>
</dbReference>
<keyword evidence="3" id="KW-1133">Transmembrane helix</keyword>
<dbReference type="SMART" id="SM00331">
    <property type="entry name" value="PP2C_SIG"/>
    <property type="match status" value="1"/>
</dbReference>
<evidence type="ECO:0000256" key="3">
    <source>
        <dbReference type="SAM" id="Phobius"/>
    </source>
</evidence>
<sequence length="532" mass="60869">MPYKSRSGKIYINSVSDGLQEIDLEKEEIIKTLYDNEGNSIDNVESILEDSNGRLWLGTGNGLLEYDPQLRRVKRYDIDDGLQGYTFERLAALKASSGEMYFGGTNGFSHFHPDEVTLSSFQPRIVFIDFKLYQESVNIGEKSILEESILLSDKIQLSYDQNDFTIEFAALDFSNPKEIKYKYILENHDADWIDAGQRNYASYTNMDPGEYKFKVIATNSDGVWVNEPQELSMIINPPIWQTTGAYILYALLLIAGIITVDRVQRRRVVAKERIASQIREAELRAQIAEKENERKTYELEEARKLQLSMLPKEIPQLQNLDIAVYMKTATEVGGDYYDFHVHLDGTLTVLLGDATGHGMMSGMMVSIMKSLFMSDRSSKDLKPFFQNSNHSIKDMHLGRLMMALTCIQFNSDRIKIANAGMPSLFIYRNNKKSVEEIAINDLPLGAMKDFEYEIKEEKVESGDTLLLMSDGFAELKNDTEEMIGYRQTRNLFEEVSEQQPEKIIDHLNAYGNKWTNGRENDDDITFVVIKVK</sequence>
<protein>
    <submittedName>
        <fullName evidence="5">Two-component system sensor histidine kinase/response regulator</fullName>
    </submittedName>
</protein>
<dbReference type="FunFam" id="2.60.40.10:FF:000791">
    <property type="entry name" value="Two-component system sensor histidine kinase/response regulator"/>
    <property type="match status" value="1"/>
</dbReference>
<evidence type="ECO:0000259" key="4">
    <source>
        <dbReference type="SMART" id="SM00331"/>
    </source>
</evidence>
<keyword evidence="3" id="KW-0472">Membrane</keyword>
<dbReference type="SUPFAM" id="SSF81606">
    <property type="entry name" value="PP2C-like"/>
    <property type="match status" value="1"/>
</dbReference>
<dbReference type="InterPro" id="IPR011110">
    <property type="entry name" value="Reg_prop"/>
</dbReference>
<dbReference type="Gene3D" id="2.60.40.10">
    <property type="entry name" value="Immunoglobulins"/>
    <property type="match status" value="1"/>
</dbReference>
<keyword evidence="2" id="KW-0175">Coiled coil</keyword>
<dbReference type="CDD" id="cd00146">
    <property type="entry name" value="PKD"/>
    <property type="match status" value="1"/>
</dbReference>
<reference evidence="5" key="1">
    <citation type="journal article" date="2015" name="Proc. Natl. Acad. Sci. U.S.A.">
        <title>Networks of energetic and metabolic interactions define dynamics in microbial communities.</title>
        <authorList>
            <person name="Embree M."/>
            <person name="Liu J.K."/>
            <person name="Al-Bassam M.M."/>
            <person name="Zengler K."/>
        </authorList>
    </citation>
    <scope>NUCLEOTIDE SEQUENCE</scope>
</reference>
<dbReference type="InterPro" id="IPR036457">
    <property type="entry name" value="PPM-type-like_dom_sf"/>
</dbReference>
<comment type="caution">
    <text evidence="5">The sequence shown here is derived from an EMBL/GenBank/DDBJ whole genome shotgun (WGS) entry which is preliminary data.</text>
</comment>
<feature type="domain" description="PPM-type phosphatase" evidence="4">
    <location>
        <begin position="317"/>
        <end position="531"/>
    </location>
</feature>
<feature type="transmembrane region" description="Helical" evidence="3">
    <location>
        <begin position="239"/>
        <end position="260"/>
    </location>
</feature>
<proteinExistence type="predicted"/>
<dbReference type="InterPro" id="IPR013783">
    <property type="entry name" value="Ig-like_fold"/>
</dbReference>
<dbReference type="SUPFAM" id="SSF63829">
    <property type="entry name" value="Calcium-dependent phosphotriesterase"/>
    <property type="match status" value="1"/>
</dbReference>
<evidence type="ECO:0000313" key="5">
    <source>
        <dbReference type="EMBL" id="KUG25708.1"/>
    </source>
</evidence>
<dbReference type="AlphaFoldDB" id="A0A0W8FY08"/>
<dbReference type="InterPro" id="IPR052016">
    <property type="entry name" value="Bact_Sigma-Reg"/>
</dbReference>
<dbReference type="GO" id="GO:0016301">
    <property type="term" value="F:kinase activity"/>
    <property type="evidence" value="ECO:0007669"/>
    <property type="project" value="UniProtKB-KW"/>
</dbReference>
<name>A0A0W8FY08_9ZZZZ</name>
<dbReference type="PANTHER" id="PTHR43156:SF2">
    <property type="entry name" value="STAGE II SPORULATION PROTEIN E"/>
    <property type="match status" value="1"/>
</dbReference>
<dbReference type="Pfam" id="PF07494">
    <property type="entry name" value="Reg_prop"/>
    <property type="match status" value="1"/>
</dbReference>
<dbReference type="InterPro" id="IPR011123">
    <property type="entry name" value="Y_Y_Y"/>
</dbReference>
<keyword evidence="5" id="KW-0418">Kinase</keyword>
<dbReference type="GO" id="GO:0016791">
    <property type="term" value="F:phosphatase activity"/>
    <property type="evidence" value="ECO:0007669"/>
    <property type="project" value="TreeGrafter"/>
</dbReference>
<dbReference type="InterPro" id="IPR001932">
    <property type="entry name" value="PPM-type_phosphatase-like_dom"/>
</dbReference>
<dbReference type="EMBL" id="LNQE01000620">
    <property type="protein sequence ID" value="KUG25708.1"/>
    <property type="molecule type" value="Genomic_DNA"/>
</dbReference>
<dbReference type="Gene3D" id="3.60.40.10">
    <property type="entry name" value="PPM-type phosphatase domain"/>
    <property type="match status" value="1"/>
</dbReference>